<comment type="similarity">
    <text evidence="1">Belongs to the sigma-70 factor family. ECF subfamily.</text>
</comment>
<dbReference type="InterPro" id="IPR013324">
    <property type="entry name" value="RNA_pol_sigma_r3/r4-like"/>
</dbReference>
<dbReference type="Pfam" id="PF08281">
    <property type="entry name" value="Sigma70_r4_2"/>
    <property type="match status" value="1"/>
</dbReference>
<evidence type="ECO:0000256" key="2">
    <source>
        <dbReference type="ARBA" id="ARBA00023015"/>
    </source>
</evidence>
<dbReference type="InterPro" id="IPR013325">
    <property type="entry name" value="RNA_pol_sigma_r2"/>
</dbReference>
<dbReference type="GO" id="GO:0003677">
    <property type="term" value="F:DNA binding"/>
    <property type="evidence" value="ECO:0007669"/>
    <property type="project" value="InterPro"/>
</dbReference>
<dbReference type="InterPro" id="IPR039425">
    <property type="entry name" value="RNA_pol_sigma-70-like"/>
</dbReference>
<accession>A0A1I2PD66</accession>
<proteinExistence type="inferred from homology"/>
<dbReference type="AlphaFoldDB" id="A0A1I2PD66"/>
<dbReference type="Pfam" id="PF04542">
    <property type="entry name" value="Sigma70_r2"/>
    <property type="match status" value="1"/>
</dbReference>
<dbReference type="Gene3D" id="1.10.10.10">
    <property type="entry name" value="Winged helix-like DNA-binding domain superfamily/Winged helix DNA-binding domain"/>
    <property type="match status" value="1"/>
</dbReference>
<keyword evidence="2" id="KW-0805">Transcription regulation</keyword>
<evidence type="ECO:0000256" key="3">
    <source>
        <dbReference type="ARBA" id="ARBA00023082"/>
    </source>
</evidence>
<dbReference type="Proteomes" id="UP000199337">
    <property type="component" value="Unassembled WGS sequence"/>
</dbReference>
<feature type="domain" description="RNA polymerase sigma-70 region 2" evidence="5">
    <location>
        <begin position="22"/>
        <end position="91"/>
    </location>
</feature>
<evidence type="ECO:0000256" key="4">
    <source>
        <dbReference type="ARBA" id="ARBA00023163"/>
    </source>
</evidence>
<feature type="domain" description="RNA polymerase sigma factor 70 region 4 type 2" evidence="6">
    <location>
        <begin position="119"/>
        <end position="172"/>
    </location>
</feature>
<evidence type="ECO:0000256" key="1">
    <source>
        <dbReference type="ARBA" id="ARBA00010641"/>
    </source>
</evidence>
<dbReference type="SUPFAM" id="SSF88659">
    <property type="entry name" value="Sigma3 and sigma4 domains of RNA polymerase sigma factors"/>
    <property type="match status" value="1"/>
</dbReference>
<dbReference type="RefSeq" id="WP_092468953.1">
    <property type="nucleotide sequence ID" value="NZ_FOOX01000002.1"/>
</dbReference>
<evidence type="ECO:0000313" key="7">
    <source>
        <dbReference type="EMBL" id="SFG13460.1"/>
    </source>
</evidence>
<sequence>MGRNEGDLECRAIYDPADLIKIYDYYLPRVYKYIRYRINNQDEAEDLTSKVFEQVLTNIGRYNPERSPFTTWIFTITHNIITDYFRMRKRRQIVSIDLIGELACARSGPADAVVQNETREELLRTLFRLSERERNIIGLKFAAGLSNRAISEMTGLTESNVAVILYRALKKMKSDLSTEK</sequence>
<keyword evidence="4" id="KW-0804">Transcription</keyword>
<dbReference type="OrthoDB" id="9784984at2"/>
<dbReference type="InterPro" id="IPR013249">
    <property type="entry name" value="RNA_pol_sigma70_r4_t2"/>
</dbReference>
<dbReference type="GO" id="GO:0016987">
    <property type="term" value="F:sigma factor activity"/>
    <property type="evidence" value="ECO:0007669"/>
    <property type="project" value="UniProtKB-KW"/>
</dbReference>
<protein>
    <submittedName>
        <fullName evidence="7">RNA polymerase, sigma-24 subunit, RpoE</fullName>
    </submittedName>
</protein>
<dbReference type="PANTHER" id="PTHR43133:SF57">
    <property type="entry name" value="RNA POLYMERASE SIGMA-70 FACTOR"/>
    <property type="match status" value="1"/>
</dbReference>
<dbReference type="InterPro" id="IPR007627">
    <property type="entry name" value="RNA_pol_sigma70_r2"/>
</dbReference>
<dbReference type="STRING" id="341036.SAMN05660649_00817"/>
<dbReference type="InterPro" id="IPR014284">
    <property type="entry name" value="RNA_pol_sigma-70_dom"/>
</dbReference>
<name>A0A1I2PD66_9FIRM</name>
<evidence type="ECO:0000313" key="8">
    <source>
        <dbReference type="Proteomes" id="UP000199337"/>
    </source>
</evidence>
<dbReference type="SUPFAM" id="SSF88946">
    <property type="entry name" value="Sigma2 domain of RNA polymerase sigma factors"/>
    <property type="match status" value="1"/>
</dbReference>
<dbReference type="GO" id="GO:0006352">
    <property type="term" value="P:DNA-templated transcription initiation"/>
    <property type="evidence" value="ECO:0007669"/>
    <property type="project" value="InterPro"/>
</dbReference>
<dbReference type="PANTHER" id="PTHR43133">
    <property type="entry name" value="RNA POLYMERASE ECF-TYPE SIGMA FACTO"/>
    <property type="match status" value="1"/>
</dbReference>
<keyword evidence="8" id="KW-1185">Reference proteome</keyword>
<reference evidence="8" key="1">
    <citation type="submission" date="2016-10" db="EMBL/GenBank/DDBJ databases">
        <authorList>
            <person name="Varghese N."/>
            <person name="Submissions S."/>
        </authorList>
    </citation>
    <scope>NUCLEOTIDE SEQUENCE [LARGE SCALE GENOMIC DNA]</scope>
    <source>
        <strain evidence="8">DSM 17038</strain>
    </source>
</reference>
<dbReference type="Gene3D" id="1.10.1740.10">
    <property type="match status" value="1"/>
</dbReference>
<evidence type="ECO:0000259" key="6">
    <source>
        <dbReference type="Pfam" id="PF08281"/>
    </source>
</evidence>
<evidence type="ECO:0000259" key="5">
    <source>
        <dbReference type="Pfam" id="PF04542"/>
    </source>
</evidence>
<dbReference type="EMBL" id="FOOX01000002">
    <property type="protein sequence ID" value="SFG13460.1"/>
    <property type="molecule type" value="Genomic_DNA"/>
</dbReference>
<organism evidence="7 8">
    <name type="scientific">Desulfotruncus arcticus DSM 17038</name>
    <dbReference type="NCBI Taxonomy" id="1121424"/>
    <lineage>
        <taxon>Bacteria</taxon>
        <taxon>Bacillati</taxon>
        <taxon>Bacillota</taxon>
        <taxon>Clostridia</taxon>
        <taxon>Eubacteriales</taxon>
        <taxon>Desulfallaceae</taxon>
        <taxon>Desulfotruncus</taxon>
    </lineage>
</organism>
<keyword evidence="3" id="KW-0731">Sigma factor</keyword>
<dbReference type="NCBIfam" id="TIGR02937">
    <property type="entry name" value="sigma70-ECF"/>
    <property type="match status" value="1"/>
</dbReference>
<gene>
    <name evidence="7" type="ORF">SAMN05660649_00817</name>
</gene>
<dbReference type="CDD" id="cd06171">
    <property type="entry name" value="Sigma70_r4"/>
    <property type="match status" value="1"/>
</dbReference>
<dbReference type="InterPro" id="IPR036388">
    <property type="entry name" value="WH-like_DNA-bd_sf"/>
</dbReference>